<evidence type="ECO:0000313" key="2">
    <source>
        <dbReference type="Proteomes" id="UP001064489"/>
    </source>
</evidence>
<comment type="caution">
    <text evidence="1">The sequence shown here is derived from an EMBL/GenBank/DDBJ whole genome shotgun (WGS) entry which is preliminary data.</text>
</comment>
<reference evidence="1" key="2">
    <citation type="submission" date="2023-02" db="EMBL/GenBank/DDBJ databases">
        <authorList>
            <person name="Swenson N.G."/>
            <person name="Wegrzyn J.L."/>
            <person name="Mcevoy S.L."/>
        </authorList>
    </citation>
    <scope>NUCLEOTIDE SEQUENCE</scope>
    <source>
        <strain evidence="1">91603</strain>
        <tissue evidence="1">Leaf</tissue>
    </source>
</reference>
<dbReference type="EMBL" id="JAJSOW010000103">
    <property type="protein sequence ID" value="KAI9175069.1"/>
    <property type="molecule type" value="Genomic_DNA"/>
</dbReference>
<dbReference type="AlphaFoldDB" id="A0AAD5NPB0"/>
<dbReference type="Proteomes" id="UP001064489">
    <property type="component" value="Chromosome 8"/>
</dbReference>
<sequence length="154" mass="17775">MDWSGRWRGEEVVNKKEEKGSAYVVRSLESIELLFCSYGSYSVGGQHSLWVPIMSVHSLQHWTLQSYLSLTKTPHCVNICAAAKPQPLDLRSSYVRFRGVVVTTRSYFTGTGRSKDVVYMVRRNKVHRVLQISWTEHAKLKPNELPHYKIDIYS</sequence>
<accession>A0AAD5NPB0</accession>
<gene>
    <name evidence="1" type="ORF">LWI28_026882</name>
</gene>
<keyword evidence="2" id="KW-1185">Reference proteome</keyword>
<evidence type="ECO:0000313" key="1">
    <source>
        <dbReference type="EMBL" id="KAI9175069.1"/>
    </source>
</evidence>
<protein>
    <submittedName>
        <fullName evidence="1">Uncharacterized protein</fullName>
    </submittedName>
</protein>
<name>A0AAD5NPB0_ACENE</name>
<proteinExistence type="predicted"/>
<organism evidence="1 2">
    <name type="scientific">Acer negundo</name>
    <name type="common">Box elder</name>
    <dbReference type="NCBI Taxonomy" id="4023"/>
    <lineage>
        <taxon>Eukaryota</taxon>
        <taxon>Viridiplantae</taxon>
        <taxon>Streptophyta</taxon>
        <taxon>Embryophyta</taxon>
        <taxon>Tracheophyta</taxon>
        <taxon>Spermatophyta</taxon>
        <taxon>Magnoliopsida</taxon>
        <taxon>eudicotyledons</taxon>
        <taxon>Gunneridae</taxon>
        <taxon>Pentapetalae</taxon>
        <taxon>rosids</taxon>
        <taxon>malvids</taxon>
        <taxon>Sapindales</taxon>
        <taxon>Sapindaceae</taxon>
        <taxon>Hippocastanoideae</taxon>
        <taxon>Acereae</taxon>
        <taxon>Acer</taxon>
    </lineage>
</organism>
<reference evidence="1" key="1">
    <citation type="journal article" date="2022" name="Plant J.">
        <title>Strategies of tolerance reflected in two North American maple genomes.</title>
        <authorList>
            <person name="McEvoy S.L."/>
            <person name="Sezen U.U."/>
            <person name="Trouern-Trend A."/>
            <person name="McMahon S.M."/>
            <person name="Schaberg P.G."/>
            <person name="Yang J."/>
            <person name="Wegrzyn J.L."/>
            <person name="Swenson N.G."/>
        </authorList>
    </citation>
    <scope>NUCLEOTIDE SEQUENCE</scope>
    <source>
        <strain evidence="1">91603</strain>
    </source>
</reference>